<reference evidence="5" key="2">
    <citation type="journal article" date="2017" name="Plant J.">
        <title>Araport11: a complete reannotation of the Arabidopsis thaliana reference genome.</title>
        <authorList>
            <person name="Cheng C.Y."/>
            <person name="Krishnakumar V."/>
            <person name="Chan A.P."/>
            <person name="Thibaud-Nissen F."/>
            <person name="Schobel S."/>
            <person name="Town C.D."/>
        </authorList>
    </citation>
    <scope>GENOME REANNOTATION</scope>
    <source>
        <strain evidence="5">cv. Columbia</strain>
    </source>
</reference>
<dbReference type="OMA" id="HIAWLNL"/>
<feature type="compositionally biased region" description="Basic and acidic residues" evidence="2">
    <location>
        <begin position="33"/>
        <end position="45"/>
    </location>
</feature>
<sequence length="744" mass="83338">MKNSEIRPEKLHLRKLRKSLRKIRMKCLCSGEQMRHREEEDKKSEVGVGRDYNGSSALSTAESENAKKLDNGNIEEAELSLRETSSLNYEEARALLGRIEYQKGNIEAALRVFEGIDINGITVKMKTALTVREDRKHRRRSKGGFSTAPSPAMSKHAVSLLFEAIFLKAKSLQRLGRFQEAAESCRVILDIVETSLAEGASDNVTGDIKLQETLTKAVELLPELWKLADSPRDAILSYRRALLNHWKLDPETTARIQKEYAVFLLYSGEEAVPPNLRSQTEGSFIPRNNVEEAILLLMLLLRKVNLKRISWDAAILDHLSFALTIAGDLTALAKQFEELSPELLDQRELYHTLSLCYQGAGEGLVALGLLRKLFSEREDPNRTSGLLMASKICGERSGLAEEGLDYARKAIGNLGKECSQLDGAARFVLGITLTESSRMAVTETERIARQSEGIQALESADMTNPRVVHRLALENAEQRKLDSALAYAKEALKLGAESDLEVWLLLARVLSAQKRFSDAETIVDAALNETGKWEQGKLLRLKAKLRLAKGEVKDAIKTYTQLLALLQVQSKSFNSAKKLPKIYSLQGYVKELMSLELGTWHDLAHIYINLSQWRDAESCLSRSRLIAPYSSVRYHIEGVLYNRRGQLEEAMEAFTTALDIDPMHVPSLTSKAEILLEVGNRSGIAVVRSFLMEALRIDRLNHSAWYNLGKMFKAEGSVSSMQEAVECFQAAVTLEETMPVEPFR</sequence>
<dbReference type="ExpressionAtlas" id="A0A1P8B6U4">
    <property type="expression patterns" value="baseline and differential"/>
</dbReference>
<dbReference type="Proteomes" id="UP000006548">
    <property type="component" value="Chromosome 4"/>
</dbReference>
<evidence type="ECO:0000313" key="6">
    <source>
        <dbReference type="TAIR" id="AT4G28600"/>
    </source>
</evidence>
<evidence type="ECO:0007829" key="7">
    <source>
        <dbReference type="PeptideAtlas" id="A0A1P8B6U4"/>
    </source>
</evidence>
<dbReference type="SUPFAM" id="SSF48452">
    <property type="entry name" value="TPR-like"/>
    <property type="match status" value="2"/>
</dbReference>
<evidence type="ECO:0000313" key="4">
    <source>
        <dbReference type="EMBL" id="ANM67321.1"/>
    </source>
</evidence>
<dbReference type="Araport" id="AT4G28600"/>
<dbReference type="Pfam" id="PF13432">
    <property type="entry name" value="TPR_16"/>
    <property type="match status" value="1"/>
</dbReference>
<evidence type="ECO:0000313" key="3">
    <source>
        <dbReference type="Araport" id="AT4G28600"/>
    </source>
</evidence>
<dbReference type="SMART" id="SM00028">
    <property type="entry name" value="TPR"/>
    <property type="match status" value="7"/>
</dbReference>
<dbReference type="InterPro" id="IPR019734">
    <property type="entry name" value="TPR_rpt"/>
</dbReference>
<dbReference type="PANTHER" id="PTHR44102:SF12">
    <property type="entry name" value="PROTEIN NPGR2"/>
    <property type="match status" value="1"/>
</dbReference>
<dbReference type="PANTHER" id="PTHR44102">
    <property type="entry name" value="PROTEIN NPG1"/>
    <property type="match status" value="1"/>
</dbReference>
<dbReference type="ProteomicsDB" id="217937"/>
<dbReference type="RefSeq" id="NP_001329156.1">
    <property type="nucleotide sequence ID" value="NM_001341926.1"/>
</dbReference>
<dbReference type="Gene3D" id="1.25.40.10">
    <property type="entry name" value="Tetratricopeptide repeat domain"/>
    <property type="match status" value="3"/>
</dbReference>
<evidence type="ECO:0007829" key="8">
    <source>
        <dbReference type="ProteomicsDB" id="A0A1P8B6U4"/>
    </source>
</evidence>
<feature type="region of interest" description="Disordered" evidence="2">
    <location>
        <begin position="32"/>
        <end position="71"/>
    </location>
</feature>
<dbReference type="Pfam" id="PF14559">
    <property type="entry name" value="TPR_19"/>
    <property type="match status" value="1"/>
</dbReference>
<dbReference type="InterPro" id="IPR011990">
    <property type="entry name" value="TPR-like_helical_dom_sf"/>
</dbReference>
<keyword evidence="7 8" id="KW-1267">Proteomics identification</keyword>
<dbReference type="TAIR" id="AT4G28600">
    <property type="gene designation" value="NPGR2"/>
</dbReference>
<gene>
    <name evidence="4 6" type="primary">NPGR2</name>
    <name evidence="3 4" type="ordered locus">At4g28600</name>
    <name evidence="4" type="ORF">T5F17.50</name>
    <name evidence="4" type="ORF">T5F17_50</name>
</gene>
<name>A0A1P8B6U4_ARATH</name>
<evidence type="ECO:0000313" key="5">
    <source>
        <dbReference type="Proteomes" id="UP000006548"/>
    </source>
</evidence>
<dbReference type="PROSITE" id="PS50005">
    <property type="entry name" value="TPR"/>
    <property type="match status" value="1"/>
</dbReference>
<evidence type="ECO:0000256" key="1">
    <source>
        <dbReference type="PROSITE-ProRule" id="PRU00339"/>
    </source>
</evidence>
<dbReference type="AlphaFoldDB" id="A0A1P8B6U4"/>
<keyword evidence="5" id="KW-1185">Reference proteome</keyword>
<dbReference type="GeneID" id="828978"/>
<keyword evidence="1" id="KW-0802">TPR repeat</keyword>
<dbReference type="Pfam" id="PF13181">
    <property type="entry name" value="TPR_8"/>
    <property type="match status" value="1"/>
</dbReference>
<dbReference type="InterPro" id="IPR043376">
    <property type="entry name" value="NPG1-like"/>
</dbReference>
<protein>
    <submittedName>
        <fullName evidence="4">No pollen germination related 2</fullName>
    </submittedName>
</protein>
<reference evidence="4 5" key="1">
    <citation type="journal article" date="1999" name="Nature">
        <title>Sequence and analysis of chromosome 4 of the plant Arabidopsis thaliana.</title>
        <authorList>
            <consortium name="EU"/>
            <consortium name="CSHL and WU Arabidopsis Sequencing Project"/>
            <person name="Mayer K."/>
            <person name="Schuller C."/>
            <person name="Wambutt R."/>
            <person name="Murphy G."/>
            <person name="Volckaert G."/>
            <person name="Pohl T."/>
            <person name="Dusterhoft A."/>
            <person name="Stiekema W."/>
            <person name="Entian K.D."/>
            <person name="Terryn N."/>
            <person name="Harris B."/>
            <person name="Ansorge W."/>
            <person name="Brandt P."/>
            <person name="Grivell L."/>
            <person name="Rieger M."/>
            <person name="Weichselgartner M."/>
            <person name="de Simone V."/>
            <person name="Obermaier B."/>
            <person name="Mache R."/>
            <person name="Muller M."/>
            <person name="Kreis M."/>
            <person name="Delseny M."/>
            <person name="Puigdomenech P."/>
            <person name="Watson M."/>
            <person name="Schmidtheini T."/>
            <person name="Reichert B."/>
            <person name="Portatelle D."/>
            <person name="Perez-Alonso M."/>
            <person name="Boutry M."/>
            <person name="Bancroft I."/>
            <person name="Vos P."/>
            <person name="Hoheisel J."/>
            <person name="Zimmermann W."/>
            <person name="Wedler H."/>
            <person name="Ridley P."/>
            <person name="Langham S.A."/>
            <person name="McCullagh B."/>
            <person name="Bilham L."/>
            <person name="Robben J."/>
            <person name="Van der Schueren J."/>
            <person name="Grymonprez B."/>
            <person name="Chuang Y.J."/>
            <person name="Vandenbussche F."/>
            <person name="Braeken M."/>
            <person name="Weltjens I."/>
            <person name="Voet M."/>
            <person name="Bastiaens I."/>
            <person name="Aert R."/>
            <person name="Defoor E."/>
            <person name="Weitzenegger T."/>
            <person name="Bothe G."/>
            <person name="Ramsperger U."/>
            <person name="Hilbert H."/>
            <person name="Braun M."/>
            <person name="Holzer E."/>
            <person name="Brandt A."/>
            <person name="Peters S."/>
            <person name="van Staveren M."/>
            <person name="Dirske W."/>
            <person name="Mooijman P."/>
            <person name="Klein Lankhorst R."/>
            <person name="Rose M."/>
            <person name="Hauf J."/>
            <person name="Kotter P."/>
            <person name="Berneiser S."/>
            <person name="Hempel S."/>
            <person name="Feldpausch M."/>
            <person name="Lamberth S."/>
            <person name="Van den Daele H."/>
            <person name="De Keyser A."/>
            <person name="Buysshaert C."/>
            <person name="Gielen J."/>
            <person name="Villarroel R."/>
            <person name="De Clercq R."/>
            <person name="Van Montagu M."/>
            <person name="Rogers J."/>
            <person name="Cronin A."/>
            <person name="Quail M."/>
            <person name="Bray-Allen S."/>
            <person name="Clark L."/>
            <person name="Doggett J."/>
            <person name="Hall S."/>
            <person name="Kay M."/>
            <person name="Lennard N."/>
            <person name="McLay K."/>
            <person name="Mayes R."/>
            <person name="Pettett A."/>
            <person name="Rajandream M.A."/>
            <person name="Lyne M."/>
            <person name="Benes V."/>
            <person name="Rechmann S."/>
            <person name="Borkova D."/>
            <person name="Blocker H."/>
            <person name="Scharfe M."/>
            <person name="Grimm M."/>
            <person name="Lohnert T.H."/>
            <person name="Dose S."/>
            <person name="de Haan M."/>
            <person name="Maarse A."/>
            <person name="Schafer M."/>
            <person name="Muller-Auer S."/>
            <person name="Gabel C."/>
            <person name="Fuchs M."/>
            <person name="Fartmann B."/>
            <person name="Granderath K."/>
            <person name="Dauner D."/>
            <person name="Herzl A."/>
            <person name="Neumann S."/>
            <person name="Argiriou A."/>
            <person name="Vitale D."/>
            <person name="Liguori R."/>
            <person name="Piravandi E."/>
            <person name="Massenet O."/>
            <person name="Quigley F."/>
            <person name="Clabauld G."/>
            <person name="Mundlein A."/>
            <person name="Felber R."/>
            <person name="Schnabl S."/>
            <person name="Hiller R."/>
            <person name="Schmidt W."/>
            <person name="Lecharny A."/>
            <person name="Aubourg S."/>
            <person name="Chefdor F."/>
            <person name="Cooke R."/>
            <person name="Berger C."/>
            <person name="Montfort A."/>
            <person name="Casacuberta E."/>
            <person name="Gibbons T."/>
            <person name="Weber N."/>
            <person name="Vandenbol M."/>
            <person name="Bargues M."/>
            <person name="Terol J."/>
            <person name="Torres A."/>
            <person name="Perez-Perez A."/>
            <person name="Purnelle B."/>
            <person name="Bent E."/>
            <person name="Johnson S."/>
            <person name="Tacon D."/>
            <person name="Jesse T."/>
            <person name="Heijnen L."/>
            <person name="Schwarz S."/>
            <person name="Scholler P."/>
            <person name="Heber S."/>
            <person name="Francs P."/>
            <person name="Bielke C."/>
            <person name="Frishman D."/>
            <person name="Haase D."/>
            <person name="Lemcke K."/>
            <person name="Mewes H.W."/>
            <person name="Stocker S."/>
            <person name="Zaccaria P."/>
            <person name="Bevan M."/>
            <person name="Wilson R.K."/>
            <person name="de la Bastide M."/>
            <person name="Habermann K."/>
            <person name="Parnell L."/>
            <person name="Dedhia N."/>
            <person name="Gnoj L."/>
            <person name="Schutz K."/>
            <person name="Huang E."/>
            <person name="Spiegel L."/>
            <person name="Sehkon M."/>
            <person name="Murray J."/>
            <person name="Sheet P."/>
            <person name="Cordes M."/>
            <person name="Abu-Threideh J."/>
            <person name="Stoneking T."/>
            <person name="Kalicki J."/>
            <person name="Graves T."/>
            <person name="Harmon G."/>
            <person name="Edwards J."/>
            <person name="Latreille P."/>
            <person name="Courtney L."/>
            <person name="Cloud J."/>
            <person name="Abbott A."/>
            <person name="Scott K."/>
            <person name="Johnson D."/>
            <person name="Minx P."/>
            <person name="Bentley D."/>
            <person name="Fulton B."/>
            <person name="Miller N."/>
            <person name="Greco T."/>
            <person name="Kemp K."/>
            <person name="Kramer J."/>
            <person name="Fulton L."/>
            <person name="Mardis E."/>
            <person name="Dante M."/>
            <person name="Pepin K."/>
            <person name="Hillier L."/>
            <person name="Nelson J."/>
            <person name="Spieth J."/>
            <person name="Ryan E."/>
            <person name="Andrews S."/>
            <person name="Geisel C."/>
            <person name="Layman D."/>
            <person name="Du H."/>
            <person name="Ali J."/>
            <person name="Berghoff A."/>
            <person name="Jones K."/>
            <person name="Drone K."/>
            <person name="Cotton M."/>
            <person name="Joshu C."/>
            <person name="Antonoiu B."/>
            <person name="Zidanic M."/>
            <person name="Strong C."/>
            <person name="Sun H."/>
            <person name="Lamar B."/>
            <person name="Yordan C."/>
            <person name="Ma P."/>
            <person name="Zhong J."/>
            <person name="Preston R."/>
            <person name="Vil D."/>
            <person name="Shekher M."/>
            <person name="Matero A."/>
            <person name="Shah R."/>
            <person name="Swaby I.K."/>
            <person name="O'Shaughnessy A."/>
            <person name="Rodriguez M."/>
            <person name="Hoffmann J."/>
            <person name="Till S."/>
            <person name="Granat S."/>
            <person name="Shohdy N."/>
            <person name="Hasegawa A."/>
            <person name="Hameed A."/>
            <person name="Lodhi M."/>
            <person name="Johnson A."/>
            <person name="Chen E."/>
            <person name="Marra M."/>
            <person name="Martienssen R."/>
            <person name="McCombie W.R."/>
        </authorList>
    </citation>
    <scope>NUCLEOTIDE SEQUENCE [LARGE SCALE GENOMIC DNA]</scope>
    <source>
        <strain evidence="5">cv. Columbia</strain>
    </source>
</reference>
<evidence type="ECO:0000256" key="2">
    <source>
        <dbReference type="SAM" id="MobiDB-lite"/>
    </source>
</evidence>
<accession>A0A1P8B6U4</accession>
<feature type="repeat" description="TPR" evidence="1">
    <location>
        <begin position="631"/>
        <end position="664"/>
    </location>
</feature>
<organism evidence="4 5">
    <name type="scientific">Arabidopsis thaliana</name>
    <name type="common">Mouse-ear cress</name>
    <dbReference type="NCBI Taxonomy" id="3702"/>
    <lineage>
        <taxon>Eukaryota</taxon>
        <taxon>Viridiplantae</taxon>
        <taxon>Streptophyta</taxon>
        <taxon>Embryophyta</taxon>
        <taxon>Tracheophyta</taxon>
        <taxon>Spermatophyta</taxon>
        <taxon>Magnoliopsida</taxon>
        <taxon>eudicotyledons</taxon>
        <taxon>Gunneridae</taxon>
        <taxon>Pentapetalae</taxon>
        <taxon>rosids</taxon>
        <taxon>malvids</taxon>
        <taxon>Brassicales</taxon>
        <taxon>Brassicaceae</taxon>
        <taxon>Camelineae</taxon>
        <taxon>Arabidopsis</taxon>
    </lineage>
</organism>
<feature type="compositionally biased region" description="Polar residues" evidence="2">
    <location>
        <begin position="53"/>
        <end position="63"/>
    </location>
</feature>
<proteinExistence type="evidence at protein level"/>
<dbReference type="SMR" id="A0A1P8B6U4"/>
<dbReference type="EMBL" id="CP002687">
    <property type="protein sequence ID" value="ANM67321.1"/>
    <property type="molecule type" value="Genomic_DNA"/>
</dbReference>